<proteinExistence type="predicted"/>
<evidence type="ECO:0000313" key="1">
    <source>
        <dbReference type="EMBL" id="VDM80323.1"/>
    </source>
</evidence>
<accession>A0A3P7JHL6</accession>
<protein>
    <submittedName>
        <fullName evidence="1">Uncharacterized protein</fullName>
    </submittedName>
</protein>
<organism evidence="1 2">
    <name type="scientific">Strongylus vulgaris</name>
    <name type="common">Blood worm</name>
    <dbReference type="NCBI Taxonomy" id="40348"/>
    <lineage>
        <taxon>Eukaryota</taxon>
        <taxon>Metazoa</taxon>
        <taxon>Ecdysozoa</taxon>
        <taxon>Nematoda</taxon>
        <taxon>Chromadorea</taxon>
        <taxon>Rhabditida</taxon>
        <taxon>Rhabditina</taxon>
        <taxon>Rhabditomorpha</taxon>
        <taxon>Strongyloidea</taxon>
        <taxon>Strongylidae</taxon>
        <taxon>Strongylus</taxon>
    </lineage>
</organism>
<dbReference type="OrthoDB" id="6155966at2759"/>
<reference evidence="1 2" key="1">
    <citation type="submission" date="2018-11" db="EMBL/GenBank/DDBJ databases">
        <authorList>
            <consortium name="Pathogen Informatics"/>
        </authorList>
    </citation>
    <scope>NUCLEOTIDE SEQUENCE [LARGE SCALE GENOMIC DNA]</scope>
</reference>
<gene>
    <name evidence="1" type="ORF">SVUK_LOCUS15321</name>
</gene>
<name>A0A3P7JHL6_STRVU</name>
<keyword evidence="2" id="KW-1185">Reference proteome</keyword>
<evidence type="ECO:0000313" key="2">
    <source>
        <dbReference type="Proteomes" id="UP000270094"/>
    </source>
</evidence>
<dbReference type="AlphaFoldDB" id="A0A3P7JHL6"/>
<sequence length="91" mass="10746">MSSQILYPHKRLFKVVHPFYTPAHPFRHTPIPMRVLRETLPSEERHEEAHLHPYSLSHVMYVDEHFKEKWIEGGTGKHIILVSSRISTVSH</sequence>
<dbReference type="Proteomes" id="UP000270094">
    <property type="component" value="Unassembled WGS sequence"/>
</dbReference>
<dbReference type="EMBL" id="UYYB01108179">
    <property type="protein sequence ID" value="VDM80323.1"/>
    <property type="molecule type" value="Genomic_DNA"/>
</dbReference>